<reference evidence="1 2" key="1">
    <citation type="submission" date="2024-03" db="EMBL/GenBank/DDBJ databases">
        <authorList>
            <person name="Plomp N."/>
            <person name="Harmsen H.J."/>
        </authorList>
    </citation>
    <scope>NUCLEOTIDE SEQUENCE [LARGE SCALE GENOMIC DNA]</scope>
    <source>
        <strain evidence="1 2">HTF-76H</strain>
    </source>
</reference>
<evidence type="ECO:0000313" key="2">
    <source>
        <dbReference type="Proteomes" id="UP001379600"/>
    </source>
</evidence>
<name>A0AB35Y0Z9_9FIRM</name>
<dbReference type="AlphaFoldDB" id="A0AB35Y0Z9"/>
<accession>A0AB35Y0Z9</accession>
<proteinExistence type="predicted"/>
<protein>
    <submittedName>
        <fullName evidence="1">Uncharacterized protein</fullName>
    </submittedName>
</protein>
<comment type="caution">
    <text evidence="1">The sequence shown here is derived from an EMBL/GenBank/DDBJ whole genome shotgun (WGS) entry which is preliminary data.</text>
</comment>
<sequence>MDFSLSANMTPETPDSARFFENFQKYFLKQADFQVATEKPSKPKTANRA</sequence>
<dbReference type="RefSeq" id="WP_156071490.1">
    <property type="nucleotide sequence ID" value="NZ_JBBFKB010000108.1"/>
</dbReference>
<organism evidence="1 2">
    <name type="scientific">Faecalibacterium taiwanense</name>
    <dbReference type="NCBI Taxonomy" id="3030638"/>
    <lineage>
        <taxon>Bacteria</taxon>
        <taxon>Bacillati</taxon>
        <taxon>Bacillota</taxon>
        <taxon>Clostridia</taxon>
        <taxon>Eubacteriales</taxon>
        <taxon>Oscillospiraceae</taxon>
        <taxon>Faecalibacterium</taxon>
    </lineage>
</organism>
<keyword evidence="2" id="KW-1185">Reference proteome</keyword>
<evidence type="ECO:0000313" key="1">
    <source>
        <dbReference type="EMBL" id="MEJ3691531.1"/>
    </source>
</evidence>
<gene>
    <name evidence="1" type="ORF">WF787_09925</name>
</gene>
<dbReference type="Proteomes" id="UP001379600">
    <property type="component" value="Unassembled WGS sequence"/>
</dbReference>
<dbReference type="EMBL" id="JBBFKC010000008">
    <property type="protein sequence ID" value="MEJ3691531.1"/>
    <property type="molecule type" value="Genomic_DNA"/>
</dbReference>